<organism evidence="3 4">
    <name type="scientific">Pedobacter punctiformis</name>
    <dbReference type="NCBI Taxonomy" id="3004097"/>
    <lineage>
        <taxon>Bacteria</taxon>
        <taxon>Pseudomonadati</taxon>
        <taxon>Bacteroidota</taxon>
        <taxon>Sphingobacteriia</taxon>
        <taxon>Sphingobacteriales</taxon>
        <taxon>Sphingobacteriaceae</taxon>
        <taxon>Pedobacter</taxon>
    </lineage>
</organism>
<protein>
    <submittedName>
        <fullName evidence="3">PKD domain-containing protein</fullName>
    </submittedName>
</protein>
<dbReference type="InterPro" id="IPR013783">
    <property type="entry name" value="Ig-like_fold"/>
</dbReference>
<dbReference type="PROSITE" id="PS50093">
    <property type="entry name" value="PKD"/>
    <property type="match status" value="2"/>
</dbReference>
<dbReference type="CDD" id="cd00146">
    <property type="entry name" value="PKD"/>
    <property type="match status" value="2"/>
</dbReference>
<feature type="domain" description="PKD" evidence="2">
    <location>
        <begin position="72"/>
        <end position="112"/>
    </location>
</feature>
<dbReference type="InterPro" id="IPR022409">
    <property type="entry name" value="PKD/Chitinase_dom"/>
</dbReference>
<feature type="transmembrane region" description="Helical" evidence="1">
    <location>
        <begin position="25"/>
        <end position="47"/>
    </location>
</feature>
<feature type="domain" description="PKD" evidence="2">
    <location>
        <begin position="163"/>
        <end position="199"/>
    </location>
</feature>
<evidence type="ECO:0000313" key="4">
    <source>
        <dbReference type="Proteomes" id="UP001144347"/>
    </source>
</evidence>
<reference evidence="3" key="1">
    <citation type="submission" date="2022-12" db="EMBL/GenBank/DDBJ databases">
        <title>Genome sequence of HCMS5-2.</title>
        <authorList>
            <person name="Woo H."/>
        </authorList>
    </citation>
    <scope>NUCLEOTIDE SEQUENCE</scope>
    <source>
        <strain evidence="3">HCMS5-2</strain>
    </source>
</reference>
<dbReference type="Pfam" id="PF18911">
    <property type="entry name" value="PKD_4"/>
    <property type="match status" value="1"/>
</dbReference>
<keyword evidence="1" id="KW-0472">Membrane</keyword>
<evidence type="ECO:0000259" key="2">
    <source>
        <dbReference type="PROSITE" id="PS50093"/>
    </source>
</evidence>
<gene>
    <name evidence="3" type="ORF">O0955_00095</name>
</gene>
<dbReference type="InterPro" id="IPR000601">
    <property type="entry name" value="PKD_dom"/>
</dbReference>
<keyword evidence="4" id="KW-1185">Reference proteome</keyword>
<dbReference type="SUPFAM" id="SSF49299">
    <property type="entry name" value="PKD domain"/>
    <property type="match status" value="2"/>
</dbReference>
<dbReference type="Proteomes" id="UP001144347">
    <property type="component" value="Unassembled WGS sequence"/>
</dbReference>
<evidence type="ECO:0000313" key="3">
    <source>
        <dbReference type="EMBL" id="MCZ4242387.1"/>
    </source>
</evidence>
<evidence type="ECO:0000256" key="1">
    <source>
        <dbReference type="SAM" id="Phobius"/>
    </source>
</evidence>
<keyword evidence="1" id="KW-1133">Transmembrane helix</keyword>
<dbReference type="RefSeq" id="WP_269425507.1">
    <property type="nucleotide sequence ID" value="NZ_JAPWGM010000001.1"/>
</dbReference>
<dbReference type="Gene3D" id="2.60.40.10">
    <property type="entry name" value="Immunoglobulins"/>
    <property type="match status" value="2"/>
</dbReference>
<comment type="caution">
    <text evidence="3">The sequence shown here is derived from an EMBL/GenBank/DDBJ whole genome shotgun (WGS) entry which is preliminary data.</text>
</comment>
<sequence length="315" mass="35947">MDNIVDNQWDGEEKKGFKNKNTLKVILLTLLIGVLLGLIIFGAKLFLPSSNDINAGVSPRLLSTKDSIVYKDSSGFAKEWMWNFGDGNISFSKAGKHRFIKAGNYMVQLKINAKYLDTFYVTVKDTALIVPLTDSIAMIEAPKVGMQFENLTFRAIGKGATQYRWKFGESNFIDSKEKFVQYFYKEPGTYTVLLYTDNSEYPIRHKINILPSFKLAEDSLVNVEDVYAKYGLDFKAHLQKIANGEKFNEHYYYLIKKYLCGNEKAVVKINGQKVNDFNSYCLGLQFESKLTIQAVKLSPNEEQNCIKMIEVKQSK</sequence>
<keyword evidence="1" id="KW-0812">Transmembrane</keyword>
<dbReference type="SMART" id="SM00089">
    <property type="entry name" value="PKD"/>
    <property type="match status" value="1"/>
</dbReference>
<proteinExistence type="predicted"/>
<name>A0ABT4L3V8_9SPHI</name>
<accession>A0ABT4L3V8</accession>
<dbReference type="InterPro" id="IPR035986">
    <property type="entry name" value="PKD_dom_sf"/>
</dbReference>
<dbReference type="EMBL" id="JAPWGM010000001">
    <property type="protein sequence ID" value="MCZ4242387.1"/>
    <property type="molecule type" value="Genomic_DNA"/>
</dbReference>